<feature type="region of interest" description="Disordered" evidence="6">
    <location>
        <begin position="1491"/>
        <end position="1542"/>
    </location>
</feature>
<evidence type="ECO:0000256" key="7">
    <source>
        <dbReference type="SAM" id="Phobius"/>
    </source>
</evidence>
<dbReference type="GO" id="GO:0016020">
    <property type="term" value="C:membrane"/>
    <property type="evidence" value="ECO:0007669"/>
    <property type="project" value="UniProtKB-SubCell"/>
</dbReference>
<evidence type="ECO:0000256" key="3">
    <source>
        <dbReference type="ARBA" id="ARBA00022989"/>
    </source>
</evidence>
<feature type="region of interest" description="Disordered" evidence="6">
    <location>
        <begin position="1404"/>
        <end position="1432"/>
    </location>
</feature>
<feature type="transmembrane region" description="Helical" evidence="7">
    <location>
        <begin position="278"/>
        <end position="299"/>
    </location>
</feature>
<feature type="transmembrane region" description="Helical" evidence="7">
    <location>
        <begin position="1180"/>
        <end position="1199"/>
    </location>
</feature>
<dbReference type="Proteomes" id="UP001627154">
    <property type="component" value="Unassembled WGS sequence"/>
</dbReference>
<feature type="transmembrane region" description="Helical" evidence="7">
    <location>
        <begin position="1116"/>
        <end position="1140"/>
    </location>
</feature>
<feature type="compositionally biased region" description="Basic residues" evidence="6">
    <location>
        <begin position="1527"/>
        <end position="1542"/>
    </location>
</feature>
<proteinExistence type="predicted"/>
<feature type="domain" description="G-protein coupled receptors family 3 profile" evidence="9">
    <location>
        <begin position="974"/>
        <end position="1200"/>
    </location>
</feature>
<name>A0ABD2XHP3_9HYME</name>
<keyword evidence="2 7" id="KW-0812">Transmembrane</keyword>
<evidence type="ECO:0000256" key="1">
    <source>
        <dbReference type="ARBA" id="ARBA00004141"/>
    </source>
</evidence>
<dbReference type="PRINTS" id="PR01223">
    <property type="entry name" value="BRIDEOF7LESS"/>
</dbReference>
<dbReference type="PANTHER" id="PTHR24060">
    <property type="entry name" value="METABOTROPIC GLUTAMATE RECEPTOR"/>
    <property type="match status" value="1"/>
</dbReference>
<comment type="subcellular location">
    <subcellularLocation>
        <location evidence="1">Membrane</location>
        <topology evidence="1">Multi-pass membrane protein</topology>
    </subcellularLocation>
</comment>
<feature type="compositionally biased region" description="Low complexity" evidence="6">
    <location>
        <begin position="1327"/>
        <end position="1337"/>
    </location>
</feature>
<feature type="signal peptide" evidence="8">
    <location>
        <begin position="1"/>
        <end position="23"/>
    </location>
</feature>
<dbReference type="EMBL" id="JBJJXI010000022">
    <property type="protein sequence ID" value="KAL3404820.1"/>
    <property type="molecule type" value="Genomic_DNA"/>
</dbReference>
<sequence length="1542" mass="171699">MTTTPIATMFSLVVLLLLVSAIAIEDLVCMKNHTFMETSGDAVLSVFIDTDYGPECNISSPRSIQEVATALYVAQQLNRADYVPGVSLGLRIYDTCNDRIAVYKQALVSAVEMDCSAHYDLGLLVPARYGEVLEPLRALDLLPVNTYAPPNLTLPMLDVLVDFLAGRYSRVDLLLADSRPVLDAFLRKSREAGICVKSDKGGLTEAEVQPQDKSVNATTTAEQQQLVVVALGDYEDVTTWLEKGGFGNEDDDDEEDDKKIWIVMTLDNSHVDDKMLLLARYFNVIIAIALLVAMIYSCWEGATLSYHLYTSPPEIKPSIVHYTYPGQNLVFDRRSYENDRRAYVVCDREPRVGDGRRRYLDCEVYLDDRTGPRHRCPIELRMNRRSTGYVKPGSMQLRLLGENKTILSWYDYSMPASSTNRWRLFVVHLKDCLVQEAASEQLSQLRPYGFVVYDDIRFAAIVISDNPASKCYARPLQITEVAMCRLGFDDDRLQNSDGPHLWFEQAMRDNVMSVAPLVDGDPASDHLVVEHFIDPENGFLFAGVSIVGRNRREKTPSTLATYRLLDPVEYNRGADPTERLAYSTRNGYLSICAKVLPEDDDPPSVRFWLTCAQWDRRGRLRYEHKFEPSYRHLNEIAVLNIPGTDGDMLVLTAECEDASCLRAENRSIWLTRMTRRGLRILSGRLNKYGCDGRSYRADAQIFRREEDGLYCASEVCYQDFSANPNRKRTSEFAFDTKCFVLGNKWREVPPVTGSLDNKVYKFFYYSRAADYVPEGSYLIKPEHFVVDLGPDGELDNGDSSDDDIPASTIVRSPHVLSVGKAILEIAKGLRELQQTSCRYSSSSGANEGGGGTSCVLPRFEPELRKPMSNSEVYETLKVPAKSHSTRYVVSRKIDGSLSETTAYQIDSTSARYRVVAEKEQPRLSRLCVRNYTRRCQQSCANFKLLELEADQHDQHEEDEDNHHRVLKPQVWVPILLTITSCATFACCAILAFVVYRYFVEDILDGNPLLTCLLIGATLLVLQSALPFCLEDRAMGAEHLNSRKILVSGLGFGLAFSVMLTRALFLAFSSKGVFSTQHINGYLQCLMLLFMACVELAIATMYFALSDADSARVARSPLYIALLGYDIFLLCSLFASCFFVSHVQRNYREGTCFFATAIGLLICWAVWITCFLLMGQDKRDAIVCSGTVATACLIICGVLVPRTYFMCSHYVRDKSYVHAAAASAMAASRFAGPPPDHLLMDDPRFVNAPVGARQGAYLDVGINGRQPFYEYVSATGSPATQQQQQQQALAAGGNYYYGGGNELVTRPTTSAAALGAVPSHLMTGTTATTGAGSSAVAGKNRGGGMLSRLSFRRGRSPEPRRTPGYSNYGFRPEMRELDVAAANVATQPYVVPRLYVDEPDVSRIQPEAPQQQQAAARAATAASTKKGGPFSKAGSVLSEARYALPRSLLRKKVSKNSGAGAGAAAPDPSSTTRRQPIEPEVFVKEHRSIFNEPYQARRTPSPKPGSALALRDDTIEEEHETQSLRSARQQHIRTRNRYVLHKD</sequence>
<feature type="transmembrane region" description="Helical" evidence="7">
    <location>
        <begin position="970"/>
        <end position="995"/>
    </location>
</feature>
<keyword evidence="11" id="KW-1185">Reference proteome</keyword>
<feature type="compositionally biased region" description="Low complexity" evidence="6">
    <location>
        <begin position="1404"/>
        <end position="1421"/>
    </location>
</feature>
<protein>
    <recommendedName>
        <fullName evidence="9">G-protein coupled receptors family 3 profile domain-containing protein</fullName>
    </recommendedName>
</protein>
<evidence type="ECO:0000256" key="4">
    <source>
        <dbReference type="ARBA" id="ARBA00023136"/>
    </source>
</evidence>
<keyword evidence="8" id="KW-0732">Signal</keyword>
<evidence type="ECO:0000256" key="5">
    <source>
        <dbReference type="ARBA" id="ARBA00023180"/>
    </source>
</evidence>
<feature type="transmembrane region" description="Helical" evidence="7">
    <location>
        <begin position="1080"/>
        <end position="1104"/>
    </location>
</feature>
<accession>A0ABD2XHP3</accession>
<feature type="transmembrane region" description="Helical" evidence="7">
    <location>
        <begin position="1152"/>
        <end position="1173"/>
    </location>
</feature>
<evidence type="ECO:0000256" key="6">
    <source>
        <dbReference type="SAM" id="MobiDB-lite"/>
    </source>
</evidence>
<feature type="region of interest" description="Disordered" evidence="6">
    <location>
        <begin position="1452"/>
        <end position="1479"/>
    </location>
</feature>
<keyword evidence="5" id="KW-0325">Glycoprotein</keyword>
<keyword evidence="4 7" id="KW-0472">Membrane</keyword>
<dbReference type="InterPro" id="IPR002956">
    <property type="entry name" value="Bride_of_7less"/>
</dbReference>
<organism evidence="10 11">
    <name type="scientific">Trichogramma kaykai</name>
    <dbReference type="NCBI Taxonomy" id="54128"/>
    <lineage>
        <taxon>Eukaryota</taxon>
        <taxon>Metazoa</taxon>
        <taxon>Ecdysozoa</taxon>
        <taxon>Arthropoda</taxon>
        <taxon>Hexapoda</taxon>
        <taxon>Insecta</taxon>
        <taxon>Pterygota</taxon>
        <taxon>Neoptera</taxon>
        <taxon>Endopterygota</taxon>
        <taxon>Hymenoptera</taxon>
        <taxon>Apocrita</taxon>
        <taxon>Proctotrupomorpha</taxon>
        <taxon>Chalcidoidea</taxon>
        <taxon>Trichogrammatidae</taxon>
        <taxon>Trichogramma</taxon>
    </lineage>
</organism>
<reference evidence="10 11" key="1">
    <citation type="journal article" date="2024" name="bioRxiv">
        <title>A reference genome for Trichogramma kaykai: A tiny desert-dwelling parasitoid wasp with competing sex-ratio distorters.</title>
        <authorList>
            <person name="Culotta J."/>
            <person name="Lindsey A.R."/>
        </authorList>
    </citation>
    <scope>NUCLEOTIDE SEQUENCE [LARGE SCALE GENOMIC DNA]</scope>
    <source>
        <strain evidence="10 11">KSX58</strain>
    </source>
</reference>
<gene>
    <name evidence="10" type="ORF">TKK_002490</name>
</gene>
<evidence type="ECO:0000259" key="9">
    <source>
        <dbReference type="Pfam" id="PF00003"/>
    </source>
</evidence>
<evidence type="ECO:0000313" key="11">
    <source>
        <dbReference type="Proteomes" id="UP001627154"/>
    </source>
</evidence>
<feature type="chain" id="PRO_5044776227" description="G-protein coupled receptors family 3 profile domain-containing protein" evidence="8">
    <location>
        <begin position="24"/>
        <end position="1542"/>
    </location>
</feature>
<dbReference type="Gene3D" id="3.40.50.2300">
    <property type="match status" value="1"/>
</dbReference>
<evidence type="ECO:0000256" key="8">
    <source>
        <dbReference type="SAM" id="SignalP"/>
    </source>
</evidence>
<feature type="transmembrane region" description="Helical" evidence="7">
    <location>
        <begin position="1007"/>
        <end position="1029"/>
    </location>
</feature>
<dbReference type="InterPro" id="IPR050726">
    <property type="entry name" value="mGluR"/>
</dbReference>
<feature type="region of interest" description="Disordered" evidence="6">
    <location>
        <begin position="1327"/>
        <end position="1368"/>
    </location>
</feature>
<keyword evidence="3 7" id="KW-1133">Transmembrane helix</keyword>
<feature type="transmembrane region" description="Helical" evidence="7">
    <location>
        <begin position="1049"/>
        <end position="1068"/>
    </location>
</feature>
<evidence type="ECO:0000313" key="10">
    <source>
        <dbReference type="EMBL" id="KAL3404820.1"/>
    </source>
</evidence>
<dbReference type="Pfam" id="PF00003">
    <property type="entry name" value="7tm_3"/>
    <property type="match status" value="1"/>
</dbReference>
<dbReference type="InterPro" id="IPR017978">
    <property type="entry name" value="GPCR_3_C"/>
</dbReference>
<evidence type="ECO:0000256" key="2">
    <source>
        <dbReference type="ARBA" id="ARBA00022692"/>
    </source>
</evidence>
<comment type="caution">
    <text evidence="10">The sequence shown here is derived from an EMBL/GenBank/DDBJ whole genome shotgun (WGS) entry which is preliminary data.</text>
</comment>